<keyword evidence="2" id="KW-0472">Membrane</keyword>
<dbReference type="PANTHER" id="PTHR35895">
    <property type="entry name" value="CHROMOSOME 16, WHOLE GENOME SHOTGUN SEQUENCE"/>
    <property type="match status" value="1"/>
</dbReference>
<evidence type="ECO:0000313" key="4">
    <source>
        <dbReference type="Proteomes" id="UP000541154"/>
    </source>
</evidence>
<accession>A0A8H6A7D5</accession>
<feature type="transmembrane region" description="Helical" evidence="2">
    <location>
        <begin position="66"/>
        <end position="89"/>
    </location>
</feature>
<keyword evidence="2" id="KW-1133">Transmembrane helix</keyword>
<comment type="caution">
    <text evidence="3">The sequence shown here is derived from an EMBL/GenBank/DDBJ whole genome shotgun (WGS) entry which is preliminary data.</text>
</comment>
<dbReference type="AlphaFoldDB" id="A0A8H6A7D5"/>
<feature type="region of interest" description="Disordered" evidence="1">
    <location>
        <begin position="1"/>
        <end position="22"/>
    </location>
</feature>
<organism evidence="3 4">
    <name type="scientific">Petromyces alliaceus</name>
    <name type="common">Aspergillus alliaceus</name>
    <dbReference type="NCBI Taxonomy" id="209559"/>
    <lineage>
        <taxon>Eukaryota</taxon>
        <taxon>Fungi</taxon>
        <taxon>Dikarya</taxon>
        <taxon>Ascomycota</taxon>
        <taxon>Pezizomycotina</taxon>
        <taxon>Eurotiomycetes</taxon>
        <taxon>Eurotiomycetidae</taxon>
        <taxon>Eurotiales</taxon>
        <taxon>Aspergillaceae</taxon>
        <taxon>Aspergillus</taxon>
        <taxon>Aspergillus subgen. Circumdati</taxon>
    </lineage>
</organism>
<keyword evidence="2" id="KW-0812">Transmembrane</keyword>
<dbReference type="Proteomes" id="UP000541154">
    <property type="component" value="Unassembled WGS sequence"/>
</dbReference>
<dbReference type="InterPro" id="IPR046368">
    <property type="entry name" value="Tag1"/>
</dbReference>
<evidence type="ECO:0000313" key="3">
    <source>
        <dbReference type="EMBL" id="KAF5862419.1"/>
    </source>
</evidence>
<dbReference type="PANTHER" id="PTHR35895:SF3">
    <property type="entry name" value="PRE-RRNA PROCESSING PROTEIN"/>
    <property type="match status" value="1"/>
</dbReference>
<protein>
    <submittedName>
        <fullName evidence="3">Uncharacterized protein</fullName>
    </submittedName>
</protein>
<evidence type="ECO:0000256" key="1">
    <source>
        <dbReference type="SAM" id="MobiDB-lite"/>
    </source>
</evidence>
<proteinExistence type="predicted"/>
<gene>
    <name evidence="3" type="ORF">ETB97_011693</name>
</gene>
<reference evidence="3 4" key="1">
    <citation type="submission" date="2019-04" db="EMBL/GenBank/DDBJ databases">
        <title>Aspergillus burnettii sp. nov., novel species from soil in southeast Queensland.</title>
        <authorList>
            <person name="Gilchrist C.L.M."/>
            <person name="Pitt J.I."/>
            <person name="Lange L."/>
            <person name="Lacey H.J."/>
            <person name="Vuong D."/>
            <person name="Midgley D.J."/>
            <person name="Greenfield P."/>
            <person name="Bradbury M."/>
            <person name="Lacey E."/>
            <person name="Busk P.K."/>
            <person name="Pilgaard B."/>
            <person name="Chooi Y.H."/>
            <person name="Piggott A.M."/>
        </authorList>
    </citation>
    <scope>NUCLEOTIDE SEQUENCE [LARGE SCALE GENOMIC DNA]</scope>
    <source>
        <strain evidence="3 4">FRR 5400</strain>
    </source>
</reference>
<keyword evidence="4" id="KW-1185">Reference proteome</keyword>
<evidence type="ECO:0000256" key="2">
    <source>
        <dbReference type="SAM" id="Phobius"/>
    </source>
</evidence>
<name>A0A8H6A7D5_PETAA</name>
<dbReference type="EMBL" id="SPNV01000074">
    <property type="protein sequence ID" value="KAF5862419.1"/>
    <property type="molecule type" value="Genomic_DNA"/>
</dbReference>
<sequence length="434" mass="47856">MTDIENQTLGKAPAASSRCPPTAPTSLGQIQLFWEPSSESTPLLGHQALSSSCSQQPRQKTRRNRLPALACIALFTTAILAVLVTAFALPAVVKAYAEHASVFHIQSLSYEPSVPEWARARIKGTFIMDADRVENAAVRRLGQLATWVAREIETRELGTLEIYQPLFGHVVTITASLPPIKLNVRDGHTNHLNFLSDIKHLAEDKSEDLFEGVAKRADSGILAKAQVHLRSGWIDLGSQEFYLTVQYKGNYPQTLVEAGVTDVETRVAAGEYDVLVSSCTYKEPYILVGQIIMTNNIDITPGQPILLVLDGRFREWLDELRKSCSRGSLVGAWIHDYRMTGTVPLYIRPVDTSDGMAAPEPLTGEVVESWMLGAIKYYLEQHPRANNVMGRFGYHLMVALLIHGERWVNLLSCDCASCLSGGFFTLSISSLISA</sequence>
<dbReference type="Pfam" id="PF26174">
    <property type="entry name" value="LEA-2_1"/>
    <property type="match status" value="1"/>
</dbReference>
<dbReference type="GO" id="GO:0000329">
    <property type="term" value="C:fungal-type vacuole membrane"/>
    <property type="evidence" value="ECO:0007669"/>
    <property type="project" value="InterPro"/>
</dbReference>